<reference evidence="2 3" key="2">
    <citation type="submission" date="2020-03" db="EMBL/GenBank/DDBJ databases">
        <authorList>
            <person name="Ichikawa N."/>
            <person name="Kimura A."/>
            <person name="Kitahashi Y."/>
            <person name="Uohara A."/>
        </authorList>
    </citation>
    <scope>NUCLEOTIDE SEQUENCE [LARGE SCALE GENOMIC DNA]</scope>
    <source>
        <strain evidence="2 3">NBRC 107702</strain>
    </source>
</reference>
<dbReference type="KEGG" id="pfla:Pflav_087820"/>
<reference evidence="2 3" key="1">
    <citation type="submission" date="2020-03" db="EMBL/GenBank/DDBJ databases">
        <title>Whole genome shotgun sequence of Phytohabitans flavus NBRC 107702.</title>
        <authorList>
            <person name="Komaki H."/>
            <person name="Tamura T."/>
        </authorList>
    </citation>
    <scope>NUCLEOTIDE SEQUENCE [LARGE SCALE GENOMIC DNA]</scope>
    <source>
        <strain evidence="2 3">NBRC 107702</strain>
    </source>
</reference>
<dbReference type="AlphaFoldDB" id="A0A6F8Y8D1"/>
<protein>
    <submittedName>
        <fullName evidence="2">Uncharacterized protein</fullName>
    </submittedName>
</protein>
<keyword evidence="3" id="KW-1185">Reference proteome</keyword>
<evidence type="ECO:0000313" key="2">
    <source>
        <dbReference type="EMBL" id="BCB82372.1"/>
    </source>
</evidence>
<dbReference type="RefSeq" id="WP_197938871.1">
    <property type="nucleotide sequence ID" value="NZ_AP022870.1"/>
</dbReference>
<dbReference type="EMBL" id="AP022870">
    <property type="protein sequence ID" value="BCB82372.1"/>
    <property type="molecule type" value="Genomic_DNA"/>
</dbReference>
<organism evidence="2 3">
    <name type="scientific">Phytohabitans flavus</name>
    <dbReference type="NCBI Taxonomy" id="1076124"/>
    <lineage>
        <taxon>Bacteria</taxon>
        <taxon>Bacillati</taxon>
        <taxon>Actinomycetota</taxon>
        <taxon>Actinomycetes</taxon>
        <taxon>Micromonosporales</taxon>
        <taxon>Micromonosporaceae</taxon>
    </lineage>
</organism>
<name>A0A6F8Y8D1_9ACTN</name>
<sequence>MAEVEQVAGGGGRAGEVVKADDGHARRPARTDRAAGTARSDRPAGAPAPPALTAPPAQPAPPAPTARSGTSAGMPANAASAGSVGATARMPSTGCPYRTSTAASTEPASSERALTTVSGWPAARAARTIACTVEVGPASDVSKATSPSGYAVPAA</sequence>
<feature type="compositionally biased region" description="Low complexity" evidence="1">
    <location>
        <begin position="98"/>
        <end position="113"/>
    </location>
</feature>
<evidence type="ECO:0000313" key="3">
    <source>
        <dbReference type="Proteomes" id="UP000502508"/>
    </source>
</evidence>
<feature type="region of interest" description="Disordered" evidence="1">
    <location>
        <begin position="1"/>
        <end position="115"/>
    </location>
</feature>
<feature type="compositionally biased region" description="Basic and acidic residues" evidence="1">
    <location>
        <begin position="16"/>
        <end position="33"/>
    </location>
</feature>
<accession>A0A6F8Y8D1</accession>
<dbReference type="Proteomes" id="UP000502508">
    <property type="component" value="Chromosome"/>
</dbReference>
<gene>
    <name evidence="2" type="ORF">Pflav_087820</name>
</gene>
<proteinExistence type="predicted"/>
<evidence type="ECO:0000256" key="1">
    <source>
        <dbReference type="SAM" id="MobiDB-lite"/>
    </source>
</evidence>
<feature type="compositionally biased region" description="Pro residues" evidence="1">
    <location>
        <begin position="46"/>
        <end position="64"/>
    </location>
</feature>